<accession>A0A4U0EPI2</accession>
<name>A0A4U0EPI2_9FLAO</name>
<evidence type="ECO:0000313" key="2">
    <source>
        <dbReference type="Proteomes" id="UP000307657"/>
    </source>
</evidence>
<gene>
    <name evidence="1" type="ORF">E5167_13355</name>
</gene>
<organism evidence="1 2">
    <name type="scientific">Pontimicrobium aquaticum</name>
    <dbReference type="NCBI Taxonomy" id="2565367"/>
    <lineage>
        <taxon>Bacteria</taxon>
        <taxon>Pseudomonadati</taxon>
        <taxon>Bacteroidota</taxon>
        <taxon>Flavobacteriia</taxon>
        <taxon>Flavobacteriales</taxon>
        <taxon>Flavobacteriaceae</taxon>
        <taxon>Pontimicrobium</taxon>
    </lineage>
</organism>
<reference evidence="1 2" key="1">
    <citation type="submission" date="2019-04" db="EMBL/GenBank/DDBJ databases">
        <title>Lacinutrix sp. nov., isolated from marine water.</title>
        <authorList>
            <person name="Kim W."/>
        </authorList>
    </citation>
    <scope>NUCLEOTIDE SEQUENCE [LARGE SCALE GENOMIC DNA]</scope>
    <source>
        <strain evidence="1 2">CAU 1491</strain>
    </source>
</reference>
<dbReference type="EMBL" id="SUPL01000007">
    <property type="protein sequence ID" value="TJY33481.1"/>
    <property type="molecule type" value="Genomic_DNA"/>
</dbReference>
<dbReference type="RefSeq" id="WP_136844660.1">
    <property type="nucleotide sequence ID" value="NZ_SUPL01000007.1"/>
</dbReference>
<sequence length="127" mass="13912">MKKPTLFLSFIALFIITSCGSSKKAAKVDPYIGAWNMLIEDTPQGNVSATMTILKNDAGEYSGTLNSDLGLINLKDVKIIESKISASFITQDMDFDLTGTFQEMMFKGFVSGMGYDFKADGKKVLDQ</sequence>
<keyword evidence="2" id="KW-1185">Reference proteome</keyword>
<dbReference type="OrthoDB" id="1100674at2"/>
<evidence type="ECO:0000313" key="1">
    <source>
        <dbReference type="EMBL" id="TJY33481.1"/>
    </source>
</evidence>
<comment type="caution">
    <text evidence="1">The sequence shown here is derived from an EMBL/GenBank/DDBJ whole genome shotgun (WGS) entry which is preliminary data.</text>
</comment>
<protein>
    <submittedName>
        <fullName evidence="1">Uncharacterized protein</fullName>
    </submittedName>
</protein>
<proteinExistence type="predicted"/>
<dbReference type="PROSITE" id="PS51257">
    <property type="entry name" value="PROKAR_LIPOPROTEIN"/>
    <property type="match status" value="1"/>
</dbReference>
<dbReference type="Proteomes" id="UP000307657">
    <property type="component" value="Unassembled WGS sequence"/>
</dbReference>
<dbReference type="AlphaFoldDB" id="A0A4U0EPI2"/>